<name>A0ABD2ZBU8_9GENT</name>
<dbReference type="PANTHER" id="PTHR37753">
    <property type="entry name" value="OS01G0940600 PROTEIN"/>
    <property type="match status" value="1"/>
</dbReference>
<feature type="region of interest" description="Disordered" evidence="1">
    <location>
        <begin position="114"/>
        <end position="137"/>
    </location>
</feature>
<keyword evidence="4" id="KW-1185">Reference proteome</keyword>
<keyword evidence="2" id="KW-0472">Membrane</keyword>
<reference evidence="3 4" key="1">
    <citation type="submission" date="2024-11" db="EMBL/GenBank/DDBJ databases">
        <title>A near-complete genome assembly of Cinchona calisaya.</title>
        <authorList>
            <person name="Lian D.C."/>
            <person name="Zhao X.W."/>
            <person name="Wei L."/>
        </authorList>
    </citation>
    <scope>NUCLEOTIDE SEQUENCE [LARGE SCALE GENOMIC DNA]</scope>
    <source>
        <tissue evidence="3">Nenye</tissue>
    </source>
</reference>
<dbReference type="PANTHER" id="PTHR37753:SF1">
    <property type="entry name" value="OS01G0940600 PROTEIN"/>
    <property type="match status" value="1"/>
</dbReference>
<feature type="transmembrane region" description="Helical" evidence="2">
    <location>
        <begin position="64"/>
        <end position="83"/>
    </location>
</feature>
<evidence type="ECO:0000313" key="4">
    <source>
        <dbReference type="Proteomes" id="UP001630127"/>
    </source>
</evidence>
<dbReference type="AlphaFoldDB" id="A0ABD2ZBU8"/>
<comment type="caution">
    <text evidence="3">The sequence shown here is derived from an EMBL/GenBank/DDBJ whole genome shotgun (WGS) entry which is preliminary data.</text>
</comment>
<keyword evidence="2" id="KW-1133">Transmembrane helix</keyword>
<feature type="compositionally biased region" description="Low complexity" evidence="1">
    <location>
        <begin position="1"/>
        <end position="23"/>
    </location>
</feature>
<organism evidence="3 4">
    <name type="scientific">Cinchona calisaya</name>
    <dbReference type="NCBI Taxonomy" id="153742"/>
    <lineage>
        <taxon>Eukaryota</taxon>
        <taxon>Viridiplantae</taxon>
        <taxon>Streptophyta</taxon>
        <taxon>Embryophyta</taxon>
        <taxon>Tracheophyta</taxon>
        <taxon>Spermatophyta</taxon>
        <taxon>Magnoliopsida</taxon>
        <taxon>eudicotyledons</taxon>
        <taxon>Gunneridae</taxon>
        <taxon>Pentapetalae</taxon>
        <taxon>asterids</taxon>
        <taxon>lamiids</taxon>
        <taxon>Gentianales</taxon>
        <taxon>Rubiaceae</taxon>
        <taxon>Cinchonoideae</taxon>
        <taxon>Cinchoneae</taxon>
        <taxon>Cinchona</taxon>
    </lineage>
</organism>
<proteinExistence type="predicted"/>
<accession>A0ABD2ZBU8</accession>
<feature type="region of interest" description="Disordered" evidence="1">
    <location>
        <begin position="1"/>
        <end position="24"/>
    </location>
</feature>
<evidence type="ECO:0000256" key="2">
    <source>
        <dbReference type="SAM" id="Phobius"/>
    </source>
</evidence>
<gene>
    <name evidence="3" type="ORF">ACH5RR_023316</name>
</gene>
<protein>
    <recommendedName>
        <fullName evidence="5">High chlorophyll fluorescence 153</fullName>
    </recommendedName>
</protein>
<dbReference type="Proteomes" id="UP001630127">
    <property type="component" value="Unassembled WGS sequence"/>
</dbReference>
<evidence type="ECO:0000313" key="3">
    <source>
        <dbReference type="EMBL" id="KAL3516414.1"/>
    </source>
</evidence>
<dbReference type="EMBL" id="JBJUIK010000010">
    <property type="protein sequence ID" value="KAL3516414.1"/>
    <property type="molecule type" value="Genomic_DNA"/>
</dbReference>
<keyword evidence="2" id="KW-0812">Transmembrane</keyword>
<evidence type="ECO:0008006" key="5">
    <source>
        <dbReference type="Google" id="ProtNLM"/>
    </source>
</evidence>
<evidence type="ECO:0000256" key="1">
    <source>
        <dbReference type="SAM" id="MobiDB-lite"/>
    </source>
</evidence>
<sequence length="137" mass="14814">MASLTFISNSLSSSTTGSSNLNLIHSRTPKPLTSPLTLSILHGSKKSSRGLSVITKGGPSSTSYIFAFVFPISLLAVTIFTSMKIADELDQKFLEELAVNQEILEAEGDDDCISSEEIPAVPRKRNRPKREVEASSK</sequence>